<proteinExistence type="predicted"/>
<dbReference type="EnsemblPlants" id="TuG1812G0100001865.01.T01">
    <property type="protein sequence ID" value="TuG1812G0100001865.01.T01.cds408056"/>
    <property type="gene ID" value="TuG1812G0100001865.01"/>
</dbReference>
<reference evidence="2" key="2">
    <citation type="submission" date="2018-03" db="EMBL/GenBank/DDBJ databases">
        <title>The Triticum urartu genome reveals the dynamic nature of wheat genome evolution.</title>
        <authorList>
            <person name="Ling H."/>
            <person name="Ma B."/>
            <person name="Shi X."/>
            <person name="Liu H."/>
            <person name="Dong L."/>
            <person name="Sun H."/>
            <person name="Cao Y."/>
            <person name="Gao Q."/>
            <person name="Zheng S."/>
            <person name="Li Y."/>
            <person name="Yu Y."/>
            <person name="Du H."/>
            <person name="Qi M."/>
            <person name="Li Y."/>
            <person name="Yu H."/>
            <person name="Cui Y."/>
            <person name="Wang N."/>
            <person name="Chen C."/>
            <person name="Wu H."/>
            <person name="Zhao Y."/>
            <person name="Zhang J."/>
            <person name="Li Y."/>
            <person name="Zhou W."/>
            <person name="Zhang B."/>
            <person name="Hu W."/>
            <person name="Eijk M."/>
            <person name="Tang J."/>
            <person name="Witsenboer H."/>
            <person name="Zhao S."/>
            <person name="Li Z."/>
            <person name="Zhang A."/>
            <person name="Wang D."/>
            <person name="Liang C."/>
        </authorList>
    </citation>
    <scope>NUCLEOTIDE SEQUENCE [LARGE SCALE GENOMIC DNA]</scope>
    <source>
        <strain evidence="2">cv. G1812</strain>
    </source>
</reference>
<protein>
    <submittedName>
        <fullName evidence="2">Uncharacterized protein</fullName>
    </submittedName>
</protein>
<dbReference type="AlphaFoldDB" id="A0A8R7NYU8"/>
<dbReference type="Proteomes" id="UP000015106">
    <property type="component" value="Chromosome 1"/>
</dbReference>
<keyword evidence="3" id="KW-1185">Reference proteome</keyword>
<name>A0A8R7NYU8_TRIUA</name>
<evidence type="ECO:0000313" key="2">
    <source>
        <dbReference type="EnsemblPlants" id="TuG1812G0100001865.01.T01.cds408056"/>
    </source>
</evidence>
<dbReference type="Gramene" id="TuG1812G0100001865.01.T01">
    <property type="protein sequence ID" value="TuG1812G0100001865.01.T01.cds408056"/>
    <property type="gene ID" value="TuG1812G0100001865.01"/>
</dbReference>
<feature type="compositionally biased region" description="Low complexity" evidence="1">
    <location>
        <begin position="11"/>
        <end position="55"/>
    </location>
</feature>
<evidence type="ECO:0000256" key="1">
    <source>
        <dbReference type="SAM" id="MobiDB-lite"/>
    </source>
</evidence>
<sequence length="161" mass="15998">AFDFGPLATSASPCATPTRRRATAYASPRAAKTTTAAPTNTPATTPARTAPPRRAVLTGATPPSSWSALATLAADAPAPRTTDPLGCPRGASSGAPATRWACSLGWKKSYAAGDSASGLSNGSPCGCASTGRLSCASPVGRIRRESTTTSAAIAMVFSQAA</sequence>
<feature type="region of interest" description="Disordered" evidence="1">
    <location>
        <begin position="1"/>
        <end position="97"/>
    </location>
</feature>
<reference evidence="2" key="3">
    <citation type="submission" date="2022-06" db="UniProtKB">
        <authorList>
            <consortium name="EnsemblPlants"/>
        </authorList>
    </citation>
    <scope>IDENTIFICATION</scope>
</reference>
<evidence type="ECO:0000313" key="3">
    <source>
        <dbReference type="Proteomes" id="UP000015106"/>
    </source>
</evidence>
<feature type="compositionally biased region" description="Low complexity" evidence="1">
    <location>
        <begin position="68"/>
        <end position="85"/>
    </location>
</feature>
<reference evidence="3" key="1">
    <citation type="journal article" date="2013" name="Nature">
        <title>Draft genome of the wheat A-genome progenitor Triticum urartu.</title>
        <authorList>
            <person name="Ling H.Q."/>
            <person name="Zhao S."/>
            <person name="Liu D."/>
            <person name="Wang J."/>
            <person name="Sun H."/>
            <person name="Zhang C."/>
            <person name="Fan H."/>
            <person name="Li D."/>
            <person name="Dong L."/>
            <person name="Tao Y."/>
            <person name="Gao C."/>
            <person name="Wu H."/>
            <person name="Li Y."/>
            <person name="Cui Y."/>
            <person name="Guo X."/>
            <person name="Zheng S."/>
            <person name="Wang B."/>
            <person name="Yu K."/>
            <person name="Liang Q."/>
            <person name="Yang W."/>
            <person name="Lou X."/>
            <person name="Chen J."/>
            <person name="Feng M."/>
            <person name="Jian J."/>
            <person name="Zhang X."/>
            <person name="Luo G."/>
            <person name="Jiang Y."/>
            <person name="Liu J."/>
            <person name="Wang Z."/>
            <person name="Sha Y."/>
            <person name="Zhang B."/>
            <person name="Wu H."/>
            <person name="Tang D."/>
            <person name="Shen Q."/>
            <person name="Xue P."/>
            <person name="Zou S."/>
            <person name="Wang X."/>
            <person name="Liu X."/>
            <person name="Wang F."/>
            <person name="Yang Y."/>
            <person name="An X."/>
            <person name="Dong Z."/>
            <person name="Zhang K."/>
            <person name="Zhang X."/>
            <person name="Luo M.C."/>
            <person name="Dvorak J."/>
            <person name="Tong Y."/>
            <person name="Wang J."/>
            <person name="Yang H."/>
            <person name="Li Z."/>
            <person name="Wang D."/>
            <person name="Zhang A."/>
            <person name="Wang J."/>
        </authorList>
    </citation>
    <scope>NUCLEOTIDE SEQUENCE</scope>
    <source>
        <strain evidence="3">cv. G1812</strain>
    </source>
</reference>
<organism evidence="2 3">
    <name type="scientific">Triticum urartu</name>
    <name type="common">Red wild einkorn</name>
    <name type="synonym">Crithodium urartu</name>
    <dbReference type="NCBI Taxonomy" id="4572"/>
    <lineage>
        <taxon>Eukaryota</taxon>
        <taxon>Viridiplantae</taxon>
        <taxon>Streptophyta</taxon>
        <taxon>Embryophyta</taxon>
        <taxon>Tracheophyta</taxon>
        <taxon>Spermatophyta</taxon>
        <taxon>Magnoliopsida</taxon>
        <taxon>Liliopsida</taxon>
        <taxon>Poales</taxon>
        <taxon>Poaceae</taxon>
        <taxon>BOP clade</taxon>
        <taxon>Pooideae</taxon>
        <taxon>Triticodae</taxon>
        <taxon>Triticeae</taxon>
        <taxon>Triticinae</taxon>
        <taxon>Triticum</taxon>
    </lineage>
</organism>
<accession>A0A8R7NYU8</accession>